<reference evidence="2" key="1">
    <citation type="submission" date="2022-07" db="EMBL/GenBank/DDBJ databases">
        <title>Draft genome sequence of Zalerion maritima ATCC 34329, a (micro)plastics degrading marine fungus.</title>
        <authorList>
            <person name="Paco A."/>
            <person name="Goncalves M.F.M."/>
            <person name="Rocha-Santos T.A.P."/>
            <person name="Alves A."/>
        </authorList>
    </citation>
    <scope>NUCLEOTIDE SEQUENCE</scope>
    <source>
        <strain evidence="2">ATCC 34329</strain>
    </source>
</reference>
<accession>A0AAD5WXY9</accession>
<evidence type="ECO:0000256" key="1">
    <source>
        <dbReference type="SAM" id="MobiDB-lite"/>
    </source>
</evidence>
<feature type="compositionally biased region" description="Low complexity" evidence="1">
    <location>
        <begin position="190"/>
        <end position="204"/>
    </location>
</feature>
<gene>
    <name evidence="2" type="ORF">MKZ38_001765</name>
</gene>
<evidence type="ECO:0000313" key="3">
    <source>
        <dbReference type="Proteomes" id="UP001201980"/>
    </source>
</evidence>
<sequence>MTTRVSKAHGNKQQKAMHPRTQLNITHQLHIFLFQAKPAVQISICVDAPTREYETAPEDRKSPKIFSNPSQPLEICSLPPHDCDVDAMRFENIDLQQGHTDLWGGPIFCYSLLDSEHISLQDVPGLSCSLCAGQLLETDFSSPNLCTRRFPGSGYHYEAEGNPCETRSGEDSSLSVPPLVAPPRDGSQAGSSSDPNPSRSPNGDTTSMWKTTLSHRPQHNISRQKRAIHDIESDSPNSVQSEDGDGRARKNPKWHGGAEEREPTRGFACIFYRHHPGRYSRCRRYSMQRARDVKQHLLRHHCRPHYCPRCGDIFEEEGSKDRHIRDAKCERHDVAQHDGITADQRKALSTRRAPANEREYWFMLWDITFPGKDRPDPALVFVGGAYEESMFIMRFLWKNRGRELLSKVEPEVRKKYGIMRQDVWESNWEIMTETIEALLETFGKPDPRWGTERDRAGVDAGLLAGKETSPAPTVPFSCSGSQFPGNFSFDCPTFVAGDAPAYARDPAGLFYSPHPLPDGWTGNDLPNFTC</sequence>
<feature type="compositionally biased region" description="Polar residues" evidence="1">
    <location>
        <begin position="205"/>
        <end position="215"/>
    </location>
</feature>
<feature type="region of interest" description="Disordered" evidence="1">
    <location>
        <begin position="161"/>
        <end position="260"/>
    </location>
</feature>
<keyword evidence="3" id="KW-1185">Reference proteome</keyword>
<dbReference type="EMBL" id="JAKWBI020000014">
    <property type="protein sequence ID" value="KAJ2906405.1"/>
    <property type="molecule type" value="Genomic_DNA"/>
</dbReference>
<dbReference type="Proteomes" id="UP001201980">
    <property type="component" value="Unassembled WGS sequence"/>
</dbReference>
<comment type="caution">
    <text evidence="2">The sequence shown here is derived from an EMBL/GenBank/DDBJ whole genome shotgun (WGS) entry which is preliminary data.</text>
</comment>
<name>A0AAD5WXY9_9PEZI</name>
<evidence type="ECO:0008006" key="4">
    <source>
        <dbReference type="Google" id="ProtNLM"/>
    </source>
</evidence>
<organism evidence="2 3">
    <name type="scientific">Zalerion maritima</name>
    <dbReference type="NCBI Taxonomy" id="339359"/>
    <lineage>
        <taxon>Eukaryota</taxon>
        <taxon>Fungi</taxon>
        <taxon>Dikarya</taxon>
        <taxon>Ascomycota</taxon>
        <taxon>Pezizomycotina</taxon>
        <taxon>Sordariomycetes</taxon>
        <taxon>Lulworthiomycetidae</taxon>
        <taxon>Lulworthiales</taxon>
        <taxon>Lulworthiaceae</taxon>
        <taxon>Zalerion</taxon>
    </lineage>
</organism>
<evidence type="ECO:0000313" key="2">
    <source>
        <dbReference type="EMBL" id="KAJ2906405.1"/>
    </source>
</evidence>
<protein>
    <recommendedName>
        <fullName evidence="4">C2H2-type domain-containing protein</fullName>
    </recommendedName>
</protein>
<dbReference type="AlphaFoldDB" id="A0AAD5WXY9"/>
<feature type="compositionally biased region" description="Basic residues" evidence="1">
    <location>
        <begin position="216"/>
        <end position="226"/>
    </location>
</feature>
<proteinExistence type="predicted"/>
<dbReference type="PANTHER" id="PTHR38166">
    <property type="entry name" value="C2H2-TYPE DOMAIN-CONTAINING PROTEIN-RELATED"/>
    <property type="match status" value="1"/>
</dbReference>
<dbReference type="PANTHER" id="PTHR38166:SF1">
    <property type="entry name" value="C2H2-TYPE DOMAIN-CONTAINING PROTEIN"/>
    <property type="match status" value="1"/>
</dbReference>